<dbReference type="InterPro" id="IPR002575">
    <property type="entry name" value="Aminoglycoside_PTrfase"/>
</dbReference>
<dbReference type="EMBL" id="CP001472">
    <property type="protein sequence ID" value="ACO34227.1"/>
    <property type="molecule type" value="Genomic_DNA"/>
</dbReference>
<dbReference type="InterPro" id="IPR011009">
    <property type="entry name" value="Kinase-like_dom_sf"/>
</dbReference>
<dbReference type="SUPFAM" id="SSF56112">
    <property type="entry name" value="Protein kinase-like (PK-like)"/>
    <property type="match status" value="1"/>
</dbReference>
<dbReference type="AlphaFoldDB" id="C1F5P4"/>
<dbReference type="KEGG" id="aca:ACP_3224"/>
<accession>C1F5P4</accession>
<dbReference type="Pfam" id="PF01636">
    <property type="entry name" value="APH"/>
    <property type="match status" value="1"/>
</dbReference>
<protein>
    <recommendedName>
        <fullName evidence="1">Aminoglycoside phosphotransferase domain-containing protein</fullName>
    </recommendedName>
</protein>
<dbReference type="OrthoDB" id="108638at2"/>
<feature type="domain" description="Aminoglycoside phosphotransferase" evidence="1">
    <location>
        <begin position="211"/>
        <end position="375"/>
    </location>
</feature>
<dbReference type="Proteomes" id="UP000002207">
    <property type="component" value="Chromosome"/>
</dbReference>
<dbReference type="eggNOG" id="COG3173">
    <property type="taxonomic scope" value="Bacteria"/>
</dbReference>
<dbReference type="Gene3D" id="3.90.1200.10">
    <property type="match status" value="1"/>
</dbReference>
<keyword evidence="3" id="KW-1185">Reference proteome</keyword>
<sequence>MNHPESIEYRIGLILTDRQNVLAVREKKGYCLPRVSISPGSRPARALHSALWNGFGIHALVLDFLGDDSALVPLAAVEADSLPDESSLVPVSLASVHEGDLPHNERQRLLEVMERRTRNPFARPGWIGDGIRWLESVTGIRVAEQNPYEQYNAGHGFTLIRFQMEDGSAYWLKATSGQNARELPVTLALSQLCGRYLPQVIDYRPDWNAWLSREEAVCLETWPEDCNEAQQILCRAVDALAAIQVSTIGSANTLFRAGASDQRPMTLAAGAESFFCYLEEAMGHQTSRKVPRISSARLGELRRLVEDSCARLDALNFPVTVVHGDMNLGNLLIGPEHCQITDWAEAYVGFPLCTLEHLLLLHPYSDPVRQRNEHHALKERYRCLLLAGYDAVQIDEAFVLAPLIAAFSALYGRGTWLTSPARDDPKRQSYARMLARHMDRAARKPAFLGTRCRHSTHAGMASVSA</sequence>
<evidence type="ECO:0000313" key="3">
    <source>
        <dbReference type="Proteomes" id="UP000002207"/>
    </source>
</evidence>
<organism evidence="2 3">
    <name type="scientific">Acidobacterium capsulatum (strain ATCC 51196 / DSM 11244 / BCRC 80197 / JCM 7670 / NBRC 15755 / NCIMB 13165 / 161)</name>
    <dbReference type="NCBI Taxonomy" id="240015"/>
    <lineage>
        <taxon>Bacteria</taxon>
        <taxon>Pseudomonadati</taxon>
        <taxon>Acidobacteriota</taxon>
        <taxon>Terriglobia</taxon>
        <taxon>Terriglobales</taxon>
        <taxon>Acidobacteriaceae</taxon>
        <taxon>Acidobacterium</taxon>
    </lineage>
</organism>
<evidence type="ECO:0000259" key="1">
    <source>
        <dbReference type="Pfam" id="PF01636"/>
    </source>
</evidence>
<proteinExistence type="predicted"/>
<dbReference type="HOGENOM" id="CLU_587467_0_0_0"/>
<gene>
    <name evidence="2" type="ordered locus">ACP_3224</name>
</gene>
<name>C1F5P4_ACIC5</name>
<evidence type="ECO:0000313" key="2">
    <source>
        <dbReference type="EMBL" id="ACO34227.1"/>
    </source>
</evidence>
<dbReference type="InParanoid" id="C1F5P4"/>
<reference evidence="2 3" key="1">
    <citation type="journal article" date="2009" name="Appl. Environ. Microbiol.">
        <title>Three genomes from the phylum Acidobacteria provide insight into the lifestyles of these microorganisms in soils.</title>
        <authorList>
            <person name="Ward N.L."/>
            <person name="Challacombe J.F."/>
            <person name="Janssen P.H."/>
            <person name="Henrissat B."/>
            <person name="Coutinho P.M."/>
            <person name="Wu M."/>
            <person name="Xie G."/>
            <person name="Haft D.H."/>
            <person name="Sait M."/>
            <person name="Badger J."/>
            <person name="Barabote R.D."/>
            <person name="Bradley B."/>
            <person name="Brettin T.S."/>
            <person name="Brinkac L.M."/>
            <person name="Bruce D."/>
            <person name="Creasy T."/>
            <person name="Daugherty S.C."/>
            <person name="Davidsen T.M."/>
            <person name="DeBoy R.T."/>
            <person name="Detter J.C."/>
            <person name="Dodson R.J."/>
            <person name="Durkin A.S."/>
            <person name="Ganapathy A."/>
            <person name="Gwinn-Giglio M."/>
            <person name="Han C.S."/>
            <person name="Khouri H."/>
            <person name="Kiss H."/>
            <person name="Kothari S.P."/>
            <person name="Madupu R."/>
            <person name="Nelson K.E."/>
            <person name="Nelson W.C."/>
            <person name="Paulsen I."/>
            <person name="Penn K."/>
            <person name="Ren Q."/>
            <person name="Rosovitz M.J."/>
            <person name="Selengut J.D."/>
            <person name="Shrivastava S."/>
            <person name="Sullivan S.A."/>
            <person name="Tapia R."/>
            <person name="Thompson L.S."/>
            <person name="Watkins K.L."/>
            <person name="Yang Q."/>
            <person name="Yu C."/>
            <person name="Zafar N."/>
            <person name="Zhou L."/>
            <person name="Kuske C.R."/>
        </authorList>
    </citation>
    <scope>NUCLEOTIDE SEQUENCE [LARGE SCALE GENOMIC DNA]</scope>
    <source>
        <strain evidence="3">ATCC 51196 / DSM 11244 / BCRC 80197 / JCM 7670 / NBRC 15755 / NCIMB 13165 / 161</strain>
    </source>
</reference>
<dbReference type="STRING" id="240015.ACP_3224"/>